<reference evidence="6" key="2">
    <citation type="submission" date="2020-08" db="EMBL/GenBank/DDBJ databases">
        <authorList>
            <person name="Lai Q."/>
        </authorList>
    </citation>
    <scope>NUCLEOTIDE SEQUENCE</scope>
    <source>
        <strain evidence="6">S27-2</strain>
    </source>
</reference>
<dbReference type="GO" id="GO:0032259">
    <property type="term" value="P:methylation"/>
    <property type="evidence" value="ECO:0007669"/>
    <property type="project" value="UniProtKB-KW"/>
</dbReference>
<dbReference type="InterPro" id="IPR002052">
    <property type="entry name" value="DNA_methylase_N6_adenine_CS"/>
</dbReference>
<dbReference type="GO" id="GO:0036009">
    <property type="term" value="F:protein-glutamine N-methyltransferase activity"/>
    <property type="evidence" value="ECO:0007669"/>
    <property type="project" value="UniProtKB-UniRule"/>
</dbReference>
<dbReference type="PROSITE" id="PS00092">
    <property type="entry name" value="N6_MTASE"/>
    <property type="match status" value="1"/>
</dbReference>
<dbReference type="HAMAP" id="MF_02125">
    <property type="entry name" value="L3_methyltr_PrmB"/>
    <property type="match status" value="1"/>
</dbReference>
<evidence type="ECO:0000256" key="2">
    <source>
        <dbReference type="ARBA" id="ARBA00022679"/>
    </source>
</evidence>
<dbReference type="GO" id="GO:0003676">
    <property type="term" value="F:nucleic acid binding"/>
    <property type="evidence" value="ECO:0007669"/>
    <property type="project" value="InterPro"/>
</dbReference>
<dbReference type="SUPFAM" id="SSF53335">
    <property type="entry name" value="S-adenosyl-L-methionine-dependent methyltransferases"/>
    <property type="match status" value="1"/>
</dbReference>
<dbReference type="InterPro" id="IPR007848">
    <property type="entry name" value="Small_mtfrase_dom"/>
</dbReference>
<comment type="catalytic activity">
    <reaction evidence="4">
        <text>L-glutaminyl-[ribosomal protein uL3] + S-adenosyl-L-methionine = N(5)-methyl-L-glutaminyl-[ribosomal protein uL3] + S-adenosyl-L-homocysteine + H(+)</text>
        <dbReference type="Rhea" id="RHEA:45020"/>
        <dbReference type="Rhea" id="RHEA-COMP:11063"/>
        <dbReference type="Rhea" id="RHEA-COMP:11064"/>
        <dbReference type="ChEBI" id="CHEBI:15378"/>
        <dbReference type="ChEBI" id="CHEBI:30011"/>
        <dbReference type="ChEBI" id="CHEBI:57856"/>
        <dbReference type="ChEBI" id="CHEBI:59789"/>
        <dbReference type="ChEBI" id="CHEBI:61891"/>
        <dbReference type="EC" id="2.1.1.298"/>
    </reaction>
</comment>
<dbReference type="Gene3D" id="3.40.50.150">
    <property type="entry name" value="Vaccinia Virus protein VP39"/>
    <property type="match status" value="1"/>
</dbReference>
<evidence type="ECO:0000313" key="6">
    <source>
        <dbReference type="EMBL" id="MBC3764532.1"/>
    </source>
</evidence>
<comment type="function">
    <text evidence="4">Methylates ribosomal protein uL3 on a specific glutamine residue.</text>
</comment>
<keyword evidence="3 4" id="KW-0949">S-adenosyl-L-methionine</keyword>
<dbReference type="RefSeq" id="WP_186505001.1">
    <property type="nucleotide sequence ID" value="NZ_JACNEP010000001.1"/>
</dbReference>
<protein>
    <recommendedName>
        <fullName evidence="4">Ribosomal protein uL3 glutamine methyltransferase</fullName>
        <shortName evidence="4">uL3 MTase</shortName>
        <ecNumber evidence="4">2.1.1.298</ecNumber>
    </recommendedName>
    <alternativeName>
        <fullName evidence="4">N5-glutamine methyltransferase PrmB</fullName>
    </alternativeName>
</protein>
<proteinExistence type="inferred from homology"/>
<keyword evidence="6" id="KW-0689">Ribosomal protein</keyword>
<dbReference type="AlphaFoldDB" id="A0A8J6IRR4"/>
<dbReference type="EC" id="2.1.1.298" evidence="4"/>
<comment type="caution">
    <text evidence="6">The sequence shown here is derived from an EMBL/GenBank/DDBJ whole genome shotgun (WGS) entry which is preliminary data.</text>
</comment>
<dbReference type="GO" id="GO:0005840">
    <property type="term" value="C:ribosome"/>
    <property type="evidence" value="ECO:0007669"/>
    <property type="project" value="UniProtKB-KW"/>
</dbReference>
<keyword evidence="1 4" id="KW-0489">Methyltransferase</keyword>
<name>A0A8J6IRR4_9ALTE</name>
<gene>
    <name evidence="4 6" type="primary">prmB</name>
    <name evidence="6" type="ORF">H8B19_01495</name>
</gene>
<keyword evidence="6" id="KW-0687">Ribonucleoprotein</keyword>
<dbReference type="Gene3D" id="1.10.8.10">
    <property type="entry name" value="DNA helicase RuvA subunit, C-terminal domain"/>
    <property type="match status" value="1"/>
</dbReference>
<accession>A0A8J6IRR4</accession>
<dbReference type="PIRSF" id="PIRSF037167">
    <property type="entry name" value="Mtase_YfcB_prd"/>
    <property type="match status" value="1"/>
</dbReference>
<dbReference type="Pfam" id="PF05175">
    <property type="entry name" value="MTS"/>
    <property type="match status" value="1"/>
</dbReference>
<dbReference type="NCBIfam" id="TIGR03533">
    <property type="entry name" value="L3_gln_methyl"/>
    <property type="match status" value="1"/>
</dbReference>
<dbReference type="Proteomes" id="UP000601768">
    <property type="component" value="Unassembled WGS sequence"/>
</dbReference>
<sequence length="306" mass="34705">MADKYYLEEPVQDLCSIYDFVRWSVSRFNDAGLYFGHGTDNPWDEALSLILQLLHLPPEGNEQILQARLTRSEKQLIVENVLERVQRRVPIAYLTNQAWFCGHPFYVDERVLVPRSPIGELIEKRFDSWLTEEPQHLLDMCTGSGCIAIACAMAFPEAVVDAVDLSEDALAVAEMNIQEYDLSNRVFPIQSDLFNNLGSQQYDLIVSNPPYVDVEDMDNLPDEFRHEPEMGLAAGDDGLDLVHTILTQAASHLTDKGWLIVEVGNSQVHMELQYPHLPLQWIEFERGGHGVFAISKADLVKHLTQV</sequence>
<evidence type="ECO:0000259" key="5">
    <source>
        <dbReference type="Pfam" id="PF05175"/>
    </source>
</evidence>
<evidence type="ECO:0000256" key="4">
    <source>
        <dbReference type="HAMAP-Rule" id="MF_02125"/>
    </source>
</evidence>
<dbReference type="GO" id="GO:0005829">
    <property type="term" value="C:cytosol"/>
    <property type="evidence" value="ECO:0007669"/>
    <property type="project" value="TreeGrafter"/>
</dbReference>
<dbReference type="PANTHER" id="PTHR47806:SF1">
    <property type="entry name" value="RIBOSOMAL PROTEIN UL3 GLUTAMINE METHYLTRANSFERASE"/>
    <property type="match status" value="1"/>
</dbReference>
<dbReference type="InterPro" id="IPR017127">
    <property type="entry name" value="Ribosome_uL3_MTase"/>
</dbReference>
<dbReference type="InterPro" id="IPR004556">
    <property type="entry name" value="HemK-like"/>
</dbReference>
<reference evidence="6" key="1">
    <citation type="journal article" date="2018" name="Int. J. Syst. Evol. Microbiol.">
        <title>Neptunicella marina gen. nov., sp. nov., isolated from surface seawater.</title>
        <authorList>
            <person name="Liu X."/>
            <person name="Lai Q."/>
            <person name="Du Y."/>
            <person name="Zhang X."/>
            <person name="Liu Z."/>
            <person name="Sun F."/>
            <person name="Shao Z."/>
        </authorList>
    </citation>
    <scope>NUCLEOTIDE SEQUENCE</scope>
    <source>
        <strain evidence="6">S27-2</strain>
    </source>
</reference>
<feature type="domain" description="Methyltransferase small" evidence="5">
    <location>
        <begin position="133"/>
        <end position="216"/>
    </location>
</feature>
<evidence type="ECO:0000256" key="1">
    <source>
        <dbReference type="ARBA" id="ARBA00022603"/>
    </source>
</evidence>
<keyword evidence="7" id="KW-1185">Reference proteome</keyword>
<keyword evidence="2 4" id="KW-0808">Transferase</keyword>
<dbReference type="FunFam" id="3.40.50.150:FF:000042">
    <property type="entry name" value="50S ribosomal protein L3 glutamine methyltransferase"/>
    <property type="match status" value="1"/>
</dbReference>
<dbReference type="PANTHER" id="PTHR47806">
    <property type="entry name" value="50S RIBOSOMAL PROTEIN L3 GLUTAMINE METHYLTRANSFERASE"/>
    <property type="match status" value="1"/>
</dbReference>
<dbReference type="EMBL" id="JACNEP010000001">
    <property type="protein sequence ID" value="MBC3764532.1"/>
    <property type="molecule type" value="Genomic_DNA"/>
</dbReference>
<comment type="similarity">
    <text evidence="4">Belongs to the protein N5-glutamine methyltransferase family. PrmB subfamily.</text>
</comment>
<evidence type="ECO:0000256" key="3">
    <source>
        <dbReference type="ARBA" id="ARBA00022691"/>
    </source>
</evidence>
<evidence type="ECO:0000313" key="7">
    <source>
        <dbReference type="Proteomes" id="UP000601768"/>
    </source>
</evidence>
<dbReference type="NCBIfam" id="TIGR00536">
    <property type="entry name" value="hemK_fam"/>
    <property type="match status" value="1"/>
</dbReference>
<dbReference type="InterPro" id="IPR029063">
    <property type="entry name" value="SAM-dependent_MTases_sf"/>
</dbReference>
<organism evidence="6 7">
    <name type="scientific">Neptunicella marina</name>
    <dbReference type="NCBI Taxonomy" id="2125989"/>
    <lineage>
        <taxon>Bacteria</taxon>
        <taxon>Pseudomonadati</taxon>
        <taxon>Pseudomonadota</taxon>
        <taxon>Gammaproteobacteria</taxon>
        <taxon>Alteromonadales</taxon>
        <taxon>Alteromonadaceae</taxon>
        <taxon>Neptunicella</taxon>
    </lineage>
</organism>
<dbReference type="CDD" id="cd02440">
    <property type="entry name" value="AdoMet_MTases"/>
    <property type="match status" value="1"/>
</dbReference>